<sequence>MQRTLLILIFFCSWSITQTFSQSNPIEITYTRDETKKEYTFQYKNPNYCDYSVKVEFTSLQGGSCSCVLPYLSAVSAGNGSLFTIKPSQANQGISFQFGYKTLKGRLLNKPPKPFIYLFPFSKKEAHRANQTQNIVEMLSGKKVTNFYGMSFQMQKGDTVFAARRGVVSEIKNEFATHSEEVWFSTNTNFVEIFHQDGTFGRYNRFKMGTIMVKPGQSVEAGQPLGIVADDTFEGNTLAQFTVYYLDKAKAFTEAHSFSYLVPTFYTTTHPAGVVLQQGAFYTSDFPESIVTQEMSKRELKKWKGAKQ</sequence>
<keyword evidence="3" id="KW-1185">Reference proteome</keyword>
<evidence type="ECO:0000313" key="3">
    <source>
        <dbReference type="Proteomes" id="UP000251993"/>
    </source>
</evidence>
<accession>A0A344TQ73</accession>
<dbReference type="SUPFAM" id="SSF51261">
    <property type="entry name" value="Duplicated hybrid motif"/>
    <property type="match status" value="1"/>
</dbReference>
<dbReference type="KEGG" id="run:DR864_25205"/>
<dbReference type="CDD" id="cd12797">
    <property type="entry name" value="M23_peptidase"/>
    <property type="match status" value="1"/>
</dbReference>
<evidence type="ECO:0000259" key="1">
    <source>
        <dbReference type="Pfam" id="PF01551"/>
    </source>
</evidence>
<organism evidence="2 3">
    <name type="scientific">Runella rosea</name>
    <dbReference type="NCBI Taxonomy" id="2259595"/>
    <lineage>
        <taxon>Bacteria</taxon>
        <taxon>Pseudomonadati</taxon>
        <taxon>Bacteroidota</taxon>
        <taxon>Cytophagia</taxon>
        <taxon>Cytophagales</taxon>
        <taxon>Spirosomataceae</taxon>
        <taxon>Runella</taxon>
    </lineage>
</organism>
<dbReference type="Gene3D" id="2.70.70.10">
    <property type="entry name" value="Glucose Permease (Domain IIA)"/>
    <property type="match status" value="1"/>
</dbReference>
<protein>
    <recommendedName>
        <fullName evidence="1">M23ase beta-sheet core domain-containing protein</fullName>
    </recommendedName>
</protein>
<feature type="domain" description="M23ase beta-sheet core" evidence="1">
    <location>
        <begin position="148"/>
        <end position="236"/>
    </location>
</feature>
<dbReference type="Pfam" id="PF01551">
    <property type="entry name" value="Peptidase_M23"/>
    <property type="match status" value="1"/>
</dbReference>
<dbReference type="InterPro" id="IPR016047">
    <property type="entry name" value="M23ase_b-sheet_dom"/>
</dbReference>
<dbReference type="RefSeq" id="WP_114069555.1">
    <property type="nucleotide sequence ID" value="NZ_CP030850.1"/>
</dbReference>
<name>A0A344TQ73_9BACT</name>
<proteinExistence type="predicted"/>
<dbReference type="InterPro" id="IPR011055">
    <property type="entry name" value="Dup_hybrid_motif"/>
</dbReference>
<dbReference type="EMBL" id="CP030850">
    <property type="protein sequence ID" value="AXE20794.1"/>
    <property type="molecule type" value="Genomic_DNA"/>
</dbReference>
<evidence type="ECO:0000313" key="2">
    <source>
        <dbReference type="EMBL" id="AXE20794.1"/>
    </source>
</evidence>
<reference evidence="2 3" key="1">
    <citation type="submission" date="2018-07" db="EMBL/GenBank/DDBJ databases">
        <title>Genome sequencing of Runella.</title>
        <authorList>
            <person name="Baek M.-G."/>
            <person name="Yi H."/>
        </authorList>
    </citation>
    <scope>NUCLEOTIDE SEQUENCE [LARGE SCALE GENOMIC DNA]</scope>
    <source>
        <strain evidence="2 3">HYN0085</strain>
    </source>
</reference>
<dbReference type="Proteomes" id="UP000251993">
    <property type="component" value="Chromosome"/>
</dbReference>
<dbReference type="OrthoDB" id="1112802at2"/>
<gene>
    <name evidence="2" type="ORF">DR864_25205</name>
</gene>
<dbReference type="AlphaFoldDB" id="A0A344TQ73"/>